<dbReference type="SUPFAM" id="SSF58038">
    <property type="entry name" value="SNARE fusion complex"/>
    <property type="match status" value="1"/>
</dbReference>
<feature type="transmembrane region" description="Helical" evidence="10">
    <location>
        <begin position="223"/>
        <end position="244"/>
    </location>
</feature>
<dbReference type="SUPFAM" id="SSF47661">
    <property type="entry name" value="t-snare proteins"/>
    <property type="match status" value="1"/>
</dbReference>
<dbReference type="OrthoDB" id="546861at2759"/>
<comment type="similarity">
    <text evidence="1">Belongs to the syntaxin family.</text>
</comment>
<dbReference type="InterPro" id="IPR000727">
    <property type="entry name" value="T_SNARE_dom"/>
</dbReference>
<dbReference type="Proteomes" id="UP000054270">
    <property type="component" value="Unassembled WGS sequence"/>
</dbReference>
<dbReference type="PROSITE" id="PS50192">
    <property type="entry name" value="T_SNARE"/>
    <property type="match status" value="1"/>
</dbReference>
<evidence type="ECO:0000256" key="2">
    <source>
        <dbReference type="ARBA" id="ARBA00022448"/>
    </source>
</evidence>
<sequence>MSVDPYHAVQQEIQGSLQTAAQLQASFLRIRNMARADSEELMWARNEFKATLAALEADLEDLEESVKIVESTDARMFGLDDAEVQKRRRYVGHVRREIENMRATVSAPTTPPRQPSNQQKSLAFALEPGSPSATGSERYGDDHQAAWAQAEQQMMMRAQDTTMDSIAGTLHTIAQQASLMGQEINEHNEMLTDLEHGVDRTDGKLSDGLRRMRKFLRDSEEKGSGWCIVILMVVLMALLLAVILV</sequence>
<evidence type="ECO:0000256" key="9">
    <source>
        <dbReference type="SAM" id="Coils"/>
    </source>
</evidence>
<keyword evidence="3 10" id="KW-0812">Transmembrane</keyword>
<dbReference type="FunFam" id="1.20.58.90:FF:000004">
    <property type="entry name" value="Syntaxin 10"/>
    <property type="match status" value="1"/>
</dbReference>
<evidence type="ECO:0000256" key="4">
    <source>
        <dbReference type="ARBA" id="ARBA00022927"/>
    </source>
</evidence>
<dbReference type="EMBL" id="KN817531">
    <property type="protein sequence ID" value="KJA25600.1"/>
    <property type="molecule type" value="Genomic_DNA"/>
</dbReference>
<protein>
    <recommendedName>
        <fullName evidence="11">t-SNARE coiled-coil homology domain-containing protein</fullName>
    </recommendedName>
</protein>
<dbReference type="GO" id="GO:0048193">
    <property type="term" value="P:Golgi vesicle transport"/>
    <property type="evidence" value="ECO:0007669"/>
    <property type="project" value="InterPro"/>
</dbReference>
<keyword evidence="5 10" id="KW-1133">Transmembrane helix</keyword>
<dbReference type="GO" id="GO:0015031">
    <property type="term" value="P:protein transport"/>
    <property type="evidence" value="ECO:0007669"/>
    <property type="project" value="UniProtKB-KW"/>
</dbReference>
<evidence type="ECO:0000256" key="3">
    <source>
        <dbReference type="ARBA" id="ARBA00022692"/>
    </source>
</evidence>
<reference evidence="13" key="1">
    <citation type="submission" date="2014-04" db="EMBL/GenBank/DDBJ databases">
        <title>Evolutionary Origins and Diversification of the Mycorrhizal Mutualists.</title>
        <authorList>
            <consortium name="DOE Joint Genome Institute"/>
            <consortium name="Mycorrhizal Genomics Consortium"/>
            <person name="Kohler A."/>
            <person name="Kuo A."/>
            <person name="Nagy L.G."/>
            <person name="Floudas D."/>
            <person name="Copeland A."/>
            <person name="Barry K.W."/>
            <person name="Cichocki N."/>
            <person name="Veneault-Fourrey C."/>
            <person name="LaButti K."/>
            <person name="Lindquist E.A."/>
            <person name="Lipzen A."/>
            <person name="Lundell T."/>
            <person name="Morin E."/>
            <person name="Murat C."/>
            <person name="Riley R."/>
            <person name="Ohm R."/>
            <person name="Sun H."/>
            <person name="Tunlid A."/>
            <person name="Henrissat B."/>
            <person name="Grigoriev I.V."/>
            <person name="Hibbett D.S."/>
            <person name="Martin F."/>
        </authorList>
    </citation>
    <scope>NUCLEOTIDE SEQUENCE [LARGE SCALE GENOMIC DNA]</scope>
    <source>
        <strain evidence="13">FD-334 SS-4</strain>
    </source>
</reference>
<keyword evidence="4" id="KW-0653">Protein transport</keyword>
<evidence type="ECO:0000256" key="6">
    <source>
        <dbReference type="ARBA" id="ARBA00023034"/>
    </source>
</evidence>
<dbReference type="GO" id="GO:0016020">
    <property type="term" value="C:membrane"/>
    <property type="evidence" value="ECO:0007669"/>
    <property type="project" value="InterPro"/>
</dbReference>
<dbReference type="STRING" id="945553.A0A0D2Q234"/>
<dbReference type="Gene3D" id="1.20.5.110">
    <property type="match status" value="1"/>
</dbReference>
<evidence type="ECO:0000256" key="7">
    <source>
        <dbReference type="ARBA" id="ARBA00023136"/>
    </source>
</evidence>
<dbReference type="OMA" id="EHDPYRF"/>
<evidence type="ECO:0000313" key="12">
    <source>
        <dbReference type="EMBL" id="KJA25600.1"/>
    </source>
</evidence>
<dbReference type="SMART" id="SM00397">
    <property type="entry name" value="t_SNARE"/>
    <property type="match status" value="1"/>
</dbReference>
<dbReference type="PANTHER" id="PTHR12791">
    <property type="entry name" value="GOLGI SNARE BET1-RELATED"/>
    <property type="match status" value="1"/>
</dbReference>
<dbReference type="CDD" id="cd21442">
    <property type="entry name" value="SNARE_NTD_STX6-like"/>
    <property type="match status" value="1"/>
</dbReference>
<keyword evidence="13" id="KW-1185">Reference proteome</keyword>
<dbReference type="Pfam" id="PF09177">
    <property type="entry name" value="STX6_10_61_N"/>
    <property type="match status" value="1"/>
</dbReference>
<dbReference type="InterPro" id="IPR010989">
    <property type="entry name" value="SNARE"/>
</dbReference>
<organism evidence="12 13">
    <name type="scientific">Hypholoma sublateritium (strain FD-334 SS-4)</name>
    <dbReference type="NCBI Taxonomy" id="945553"/>
    <lineage>
        <taxon>Eukaryota</taxon>
        <taxon>Fungi</taxon>
        <taxon>Dikarya</taxon>
        <taxon>Basidiomycota</taxon>
        <taxon>Agaricomycotina</taxon>
        <taxon>Agaricomycetes</taxon>
        <taxon>Agaricomycetidae</taxon>
        <taxon>Agaricales</taxon>
        <taxon>Agaricineae</taxon>
        <taxon>Strophariaceae</taxon>
        <taxon>Hypholoma</taxon>
    </lineage>
</organism>
<dbReference type="GO" id="GO:0005794">
    <property type="term" value="C:Golgi apparatus"/>
    <property type="evidence" value="ECO:0007669"/>
    <property type="project" value="UniProtKB-SubCell"/>
</dbReference>
<evidence type="ECO:0000256" key="5">
    <source>
        <dbReference type="ARBA" id="ARBA00022989"/>
    </source>
</evidence>
<comment type="subcellular location">
    <subcellularLocation>
        <location evidence="8">Golgi apparatus</location>
        <location evidence="8">trans-Golgi network membrane</location>
        <topology evidence="8">Single-pass type IV membrane protein</topology>
    </subcellularLocation>
</comment>
<keyword evidence="7 10" id="KW-0472">Membrane</keyword>
<dbReference type="InterPro" id="IPR015260">
    <property type="entry name" value="Syntaxin-6/10/61_N"/>
</dbReference>
<feature type="coiled-coil region" evidence="9">
    <location>
        <begin position="45"/>
        <end position="72"/>
    </location>
</feature>
<dbReference type="AlphaFoldDB" id="A0A0D2Q234"/>
<evidence type="ECO:0000259" key="11">
    <source>
        <dbReference type="PROSITE" id="PS50192"/>
    </source>
</evidence>
<evidence type="ECO:0000313" key="13">
    <source>
        <dbReference type="Proteomes" id="UP000054270"/>
    </source>
</evidence>
<gene>
    <name evidence="12" type="ORF">HYPSUDRAFT_408870</name>
</gene>
<evidence type="ECO:0000256" key="8">
    <source>
        <dbReference type="ARBA" id="ARBA00037801"/>
    </source>
</evidence>
<accession>A0A0D2Q234</accession>
<proteinExistence type="inferred from homology"/>
<keyword evidence="2" id="KW-0813">Transport</keyword>
<evidence type="ECO:0000256" key="10">
    <source>
        <dbReference type="SAM" id="Phobius"/>
    </source>
</evidence>
<keyword evidence="6" id="KW-0333">Golgi apparatus</keyword>
<name>A0A0D2Q234_HYPSF</name>
<evidence type="ECO:0000256" key="1">
    <source>
        <dbReference type="ARBA" id="ARBA00009063"/>
    </source>
</evidence>
<feature type="domain" description="T-SNARE coiled-coil homology" evidence="11">
    <location>
        <begin position="153"/>
        <end position="215"/>
    </location>
</feature>
<dbReference type="CDD" id="cd15851">
    <property type="entry name" value="SNARE_Syntaxin6"/>
    <property type="match status" value="1"/>
</dbReference>
<dbReference type="Gene3D" id="1.20.58.90">
    <property type="match status" value="1"/>
</dbReference>
<keyword evidence="9" id="KW-0175">Coiled coil</keyword>